<name>A0A167J2C8_CORFA</name>
<organism evidence="1 2">
    <name type="scientific">Cordyceps fumosorosea (strain ARSEF 2679)</name>
    <name type="common">Isaria fumosorosea</name>
    <dbReference type="NCBI Taxonomy" id="1081104"/>
    <lineage>
        <taxon>Eukaryota</taxon>
        <taxon>Fungi</taxon>
        <taxon>Dikarya</taxon>
        <taxon>Ascomycota</taxon>
        <taxon>Pezizomycotina</taxon>
        <taxon>Sordariomycetes</taxon>
        <taxon>Hypocreomycetidae</taxon>
        <taxon>Hypocreales</taxon>
        <taxon>Cordycipitaceae</taxon>
        <taxon>Cordyceps</taxon>
    </lineage>
</organism>
<dbReference type="Proteomes" id="UP000076744">
    <property type="component" value="Unassembled WGS sequence"/>
</dbReference>
<proteinExistence type="predicted"/>
<dbReference type="EMBL" id="AZHB01000048">
    <property type="protein sequence ID" value="OAA49717.1"/>
    <property type="molecule type" value="Genomic_DNA"/>
</dbReference>
<dbReference type="RefSeq" id="XP_018699825.1">
    <property type="nucleotide sequence ID" value="XM_018853022.1"/>
</dbReference>
<comment type="caution">
    <text evidence="1">The sequence shown here is derived from an EMBL/GenBank/DDBJ whole genome shotgun (WGS) entry which is preliminary data.</text>
</comment>
<evidence type="ECO:0000313" key="1">
    <source>
        <dbReference type="EMBL" id="OAA49717.1"/>
    </source>
</evidence>
<evidence type="ECO:0000313" key="2">
    <source>
        <dbReference type="Proteomes" id="UP000076744"/>
    </source>
</evidence>
<reference evidence="1 2" key="1">
    <citation type="journal article" date="2016" name="Genome Biol. Evol.">
        <title>Divergent and convergent evolution of fungal pathogenicity.</title>
        <authorList>
            <person name="Shang Y."/>
            <person name="Xiao G."/>
            <person name="Zheng P."/>
            <person name="Cen K."/>
            <person name="Zhan S."/>
            <person name="Wang C."/>
        </authorList>
    </citation>
    <scope>NUCLEOTIDE SEQUENCE [LARGE SCALE GENOMIC DNA]</scope>
    <source>
        <strain evidence="1 2">ARSEF 2679</strain>
    </source>
</reference>
<protein>
    <submittedName>
        <fullName evidence="1">Uncharacterized protein</fullName>
    </submittedName>
</protein>
<gene>
    <name evidence="1" type="ORF">ISF_09420</name>
</gene>
<dbReference type="AlphaFoldDB" id="A0A167J2C8"/>
<sequence>MQFSIESAIVVACIAAHIPTTTAFSKELSDALRRLALDPTGDGWTQLSDGDGDGGQLLSLNGADDVIDQVAIPWQQEAELRYELSLAYPAVVAAMQSGPAEQLRSETRNVLAERGCPSLIIPCTSHSTCQQVGCSACLFENPVGVCYGYN</sequence>
<keyword evidence="2" id="KW-1185">Reference proteome</keyword>
<dbReference type="GeneID" id="30025712"/>
<accession>A0A167J2C8</accession>